<gene>
    <name evidence="1" type="ORF">C0184_17215</name>
</gene>
<evidence type="ECO:0000313" key="1">
    <source>
        <dbReference type="EMBL" id="PMP72007.1"/>
    </source>
</evidence>
<proteinExistence type="predicted"/>
<accession>A0A2J6WNN7</accession>
<sequence>ILLGLLILLAVASDSVILGWLRRLWAAPVLPMEASNER</sequence>
<protein>
    <submittedName>
        <fullName evidence="1">ATPase</fullName>
    </submittedName>
</protein>
<reference evidence="1 2" key="1">
    <citation type="submission" date="2018-01" db="EMBL/GenBank/DDBJ databases">
        <title>Metagenomic assembled genomes from two thermal pools in the Uzon Caldera, Kamchatka, Russia.</title>
        <authorList>
            <person name="Wilkins L."/>
            <person name="Ettinger C."/>
        </authorList>
    </citation>
    <scope>NUCLEOTIDE SEQUENCE [LARGE SCALE GENOMIC DNA]</scope>
    <source>
        <strain evidence="1">ZAV-02</strain>
    </source>
</reference>
<dbReference type="EMBL" id="PNIQ01001153">
    <property type="protein sequence ID" value="PMP72007.1"/>
    <property type="molecule type" value="Genomic_DNA"/>
</dbReference>
<name>A0A2J6WNN7_9CHLR</name>
<dbReference type="Proteomes" id="UP000243376">
    <property type="component" value="Unassembled WGS sequence"/>
</dbReference>
<dbReference type="AlphaFoldDB" id="A0A2J6WNN7"/>
<evidence type="ECO:0000313" key="2">
    <source>
        <dbReference type="Proteomes" id="UP000243376"/>
    </source>
</evidence>
<organism evidence="1 2">
    <name type="scientific">Chloroflexus aggregans</name>
    <dbReference type="NCBI Taxonomy" id="152260"/>
    <lineage>
        <taxon>Bacteria</taxon>
        <taxon>Bacillati</taxon>
        <taxon>Chloroflexota</taxon>
        <taxon>Chloroflexia</taxon>
        <taxon>Chloroflexales</taxon>
        <taxon>Chloroflexineae</taxon>
        <taxon>Chloroflexaceae</taxon>
        <taxon>Chloroflexus</taxon>
    </lineage>
</organism>
<comment type="caution">
    <text evidence="1">The sequence shown here is derived from an EMBL/GenBank/DDBJ whole genome shotgun (WGS) entry which is preliminary data.</text>
</comment>
<feature type="non-terminal residue" evidence="1">
    <location>
        <position position="1"/>
    </location>
</feature>